<dbReference type="RefSeq" id="WP_088390277.1">
    <property type="nucleotide sequence ID" value="NZ_MTCZ01000005.1"/>
</dbReference>
<dbReference type="PANTHER" id="PTHR22916:SF3">
    <property type="entry name" value="UDP-GLCNAC:BETAGAL BETA-1,3-N-ACETYLGLUCOSAMINYLTRANSFERASE-LIKE PROTEIN 1"/>
    <property type="match status" value="1"/>
</dbReference>
<dbReference type="SUPFAM" id="SSF53448">
    <property type="entry name" value="Nucleotide-diphospho-sugar transferases"/>
    <property type="match status" value="1"/>
</dbReference>
<dbReference type="CDD" id="cd00761">
    <property type="entry name" value="Glyco_tranf_GTA_type"/>
    <property type="match status" value="1"/>
</dbReference>
<dbReference type="Proteomes" id="UP000197768">
    <property type="component" value="Unassembled WGS sequence"/>
</dbReference>
<proteinExistence type="predicted"/>
<protein>
    <recommendedName>
        <fullName evidence="1">Glycosyltransferase 2-like domain-containing protein</fullName>
    </recommendedName>
</protein>
<dbReference type="Pfam" id="PF00535">
    <property type="entry name" value="Glycos_transf_2"/>
    <property type="match status" value="1"/>
</dbReference>
<sequence>MNSIGKNNIVSVIMPVYNAEDSVLESIKSVLLQTYVNWELIIVDDGSLDNSYNKIKKFINEIDLEYRKKIHLFNQINSGPSVARNFGVYKSIGEFIAFIDSDDIWIPNKLYMQVDIANNNPDIGLIGGGFEKKNFDSSHSIVSINFRKLLFKNYFPTPTVLIRKEKFIFNFDPKKKYSEDYLTWMLITSQYNAFYINEILAYNYISKREFGEKGLSSNLIKMERSELDNYFYLYKQKKIKFLTYILVCTYSLLKFVRRFLVSKIGRFI</sequence>
<dbReference type="AlphaFoldDB" id="A0A2D0AIX4"/>
<gene>
    <name evidence="2" type="ORF">BWK59_01260</name>
</gene>
<organism evidence="2 3">
    <name type="scientific">Flavobacterium davisii</name>
    <dbReference type="NCBI Taxonomy" id="2906077"/>
    <lineage>
        <taxon>Bacteria</taxon>
        <taxon>Pseudomonadati</taxon>
        <taxon>Bacteroidota</taxon>
        <taxon>Flavobacteriia</taxon>
        <taxon>Flavobacteriales</taxon>
        <taxon>Flavobacteriaceae</taxon>
        <taxon>Flavobacterium</taxon>
    </lineage>
</organism>
<reference evidence="2 3" key="1">
    <citation type="journal article" date="2017" name="Infect. Genet. Evol.">
        <title>Comparative genome analysis of fish pathogen Flavobacterium columnare reveals extensive sequence diversity within the species.</title>
        <authorList>
            <person name="Kayansamruaj P."/>
            <person name="Dong H.T."/>
            <person name="Hirono I."/>
            <person name="Kondo H."/>
            <person name="Senapin S."/>
            <person name="Rodkhum C."/>
        </authorList>
    </citation>
    <scope>NUCLEOTIDE SEQUENCE [LARGE SCALE GENOMIC DNA]</scope>
    <source>
        <strain evidence="2 3">1215</strain>
    </source>
</reference>
<accession>A0A2D0AIX4</accession>
<evidence type="ECO:0000313" key="2">
    <source>
        <dbReference type="EMBL" id="OWP85199.1"/>
    </source>
</evidence>
<dbReference type="GO" id="GO:0016758">
    <property type="term" value="F:hexosyltransferase activity"/>
    <property type="evidence" value="ECO:0007669"/>
    <property type="project" value="UniProtKB-ARBA"/>
</dbReference>
<comment type="caution">
    <text evidence="2">The sequence shown here is derived from an EMBL/GenBank/DDBJ whole genome shotgun (WGS) entry which is preliminary data.</text>
</comment>
<evidence type="ECO:0000259" key="1">
    <source>
        <dbReference type="Pfam" id="PF00535"/>
    </source>
</evidence>
<dbReference type="InterPro" id="IPR001173">
    <property type="entry name" value="Glyco_trans_2-like"/>
</dbReference>
<feature type="domain" description="Glycosyltransferase 2-like" evidence="1">
    <location>
        <begin position="11"/>
        <end position="153"/>
    </location>
</feature>
<dbReference type="InterPro" id="IPR029044">
    <property type="entry name" value="Nucleotide-diphossugar_trans"/>
</dbReference>
<dbReference type="PANTHER" id="PTHR22916">
    <property type="entry name" value="GLYCOSYLTRANSFERASE"/>
    <property type="match status" value="1"/>
</dbReference>
<evidence type="ECO:0000313" key="3">
    <source>
        <dbReference type="Proteomes" id="UP000197768"/>
    </source>
</evidence>
<name>A0A2D0AIX4_9FLAO</name>
<dbReference type="EMBL" id="MTCZ01000005">
    <property type="protein sequence ID" value="OWP85199.1"/>
    <property type="molecule type" value="Genomic_DNA"/>
</dbReference>
<dbReference type="Gene3D" id="3.90.550.10">
    <property type="entry name" value="Spore Coat Polysaccharide Biosynthesis Protein SpsA, Chain A"/>
    <property type="match status" value="1"/>
</dbReference>